<sequence length="93" mass="10411">QVVSVQPTDASGGGMLVSRRSDDGHLDVRVVYVREFVLQCSASPYASLPPPNLSKVVLEMNEIVAKFPSRFQAALYSKRHNPQLDRHLLHRRA</sequence>
<accession>A0A914W6E5</accession>
<organism evidence="2 3">
    <name type="scientific">Plectus sambesii</name>
    <dbReference type="NCBI Taxonomy" id="2011161"/>
    <lineage>
        <taxon>Eukaryota</taxon>
        <taxon>Metazoa</taxon>
        <taxon>Ecdysozoa</taxon>
        <taxon>Nematoda</taxon>
        <taxon>Chromadorea</taxon>
        <taxon>Plectida</taxon>
        <taxon>Plectina</taxon>
        <taxon>Plectoidea</taxon>
        <taxon>Plectidae</taxon>
        <taxon>Plectus</taxon>
    </lineage>
</organism>
<dbReference type="AlphaFoldDB" id="A0A914W6E5"/>
<name>A0A914W6E5_9BILA</name>
<protein>
    <submittedName>
        <fullName evidence="3">Uncharacterized protein</fullName>
    </submittedName>
</protein>
<reference evidence="3" key="1">
    <citation type="submission" date="2022-11" db="UniProtKB">
        <authorList>
            <consortium name="WormBaseParasite"/>
        </authorList>
    </citation>
    <scope>IDENTIFICATION</scope>
</reference>
<evidence type="ECO:0000313" key="3">
    <source>
        <dbReference type="WBParaSite" id="PSAMB.scaffold311size57476.g4593.t1"/>
    </source>
</evidence>
<dbReference type="Proteomes" id="UP000887566">
    <property type="component" value="Unplaced"/>
</dbReference>
<keyword evidence="2" id="KW-1185">Reference proteome</keyword>
<proteinExistence type="predicted"/>
<dbReference type="WBParaSite" id="PSAMB.scaffold311size57476.g4593.t1">
    <property type="protein sequence ID" value="PSAMB.scaffold311size57476.g4593.t1"/>
    <property type="gene ID" value="PSAMB.scaffold311size57476.g4593"/>
</dbReference>
<feature type="region of interest" description="Disordered" evidence="1">
    <location>
        <begin position="1"/>
        <end position="20"/>
    </location>
</feature>
<evidence type="ECO:0000313" key="2">
    <source>
        <dbReference type="Proteomes" id="UP000887566"/>
    </source>
</evidence>
<evidence type="ECO:0000256" key="1">
    <source>
        <dbReference type="SAM" id="MobiDB-lite"/>
    </source>
</evidence>